<keyword evidence="2" id="KW-1185">Reference proteome</keyword>
<accession>A0ABV6H805</accession>
<reference evidence="1 2" key="1">
    <citation type="submission" date="2024-09" db="EMBL/GenBank/DDBJ databases">
        <authorList>
            <person name="Sun Q."/>
            <person name="Mori K."/>
        </authorList>
    </citation>
    <scope>NUCLEOTIDE SEQUENCE [LARGE SCALE GENOMIC DNA]</scope>
    <source>
        <strain evidence="1 2">CCM 7957</strain>
    </source>
</reference>
<gene>
    <name evidence="1" type="ORF">ACFFJD_09050</name>
</gene>
<protein>
    <submittedName>
        <fullName evidence="1">DoxX family protein</fullName>
    </submittedName>
</protein>
<dbReference type="Proteomes" id="UP001589783">
    <property type="component" value="Unassembled WGS sequence"/>
</dbReference>
<sequence length="144" mass="14712">MKLPTALSRALTGIPYVILGYGAATAPGPRVDAAAAMLAPVRGAVPVPVDDEAVVRFNGAAQVVAGGLLTAGIYPRAAASVLLTAGIYPRAAASVLLASLVPTTVAGHAYWKHEEPQMRAMQQIQFLKNVAMAGGLLAIAAKKK</sequence>
<comment type="caution">
    <text evidence="1">The sequence shown here is derived from an EMBL/GenBank/DDBJ whole genome shotgun (WGS) entry which is preliminary data.</text>
</comment>
<name>A0ABV6H805_9ACTN</name>
<dbReference type="RefSeq" id="WP_382363294.1">
    <property type="nucleotide sequence ID" value="NZ_JBHLWV010000019.1"/>
</dbReference>
<evidence type="ECO:0000313" key="1">
    <source>
        <dbReference type="EMBL" id="MFC0314997.1"/>
    </source>
</evidence>
<proteinExistence type="predicted"/>
<dbReference type="EMBL" id="JBHLWV010000019">
    <property type="protein sequence ID" value="MFC0314997.1"/>
    <property type="molecule type" value="Genomic_DNA"/>
</dbReference>
<organism evidence="1 2">
    <name type="scientific">Gordonia phosphorivorans</name>
    <dbReference type="NCBI Taxonomy" id="1056982"/>
    <lineage>
        <taxon>Bacteria</taxon>
        <taxon>Bacillati</taxon>
        <taxon>Actinomycetota</taxon>
        <taxon>Actinomycetes</taxon>
        <taxon>Mycobacteriales</taxon>
        <taxon>Gordoniaceae</taxon>
        <taxon>Gordonia</taxon>
    </lineage>
</organism>
<evidence type="ECO:0000313" key="2">
    <source>
        <dbReference type="Proteomes" id="UP001589783"/>
    </source>
</evidence>